<evidence type="ECO:0000256" key="1">
    <source>
        <dbReference type="SAM" id="Phobius"/>
    </source>
</evidence>
<name>J9D6G8_EDHAE</name>
<evidence type="ECO:0000313" key="3">
    <source>
        <dbReference type="Proteomes" id="UP000003163"/>
    </source>
</evidence>
<feature type="transmembrane region" description="Helical" evidence="1">
    <location>
        <begin position="69"/>
        <end position="93"/>
    </location>
</feature>
<proteinExistence type="predicted"/>
<protein>
    <recommendedName>
        <fullName evidence="4">Transmembrane protein</fullName>
    </recommendedName>
</protein>
<accession>J9D6G8</accession>
<dbReference type="VEuPathDB" id="MicrosporidiaDB:EDEG_02253"/>
<reference evidence="2 3" key="1">
    <citation type="submission" date="2011-08" db="EMBL/GenBank/DDBJ databases">
        <authorList>
            <person name="Liu Z.J."/>
            <person name="Shi F.L."/>
            <person name="Lu J.Q."/>
            <person name="Li M."/>
            <person name="Wang Z.L."/>
        </authorList>
    </citation>
    <scope>NUCLEOTIDE SEQUENCE [LARGE SCALE GENOMIC DNA]</scope>
    <source>
        <strain evidence="2 3">USNM 41457</strain>
    </source>
</reference>
<keyword evidence="1" id="KW-1133">Transmembrane helix</keyword>
<reference evidence="3" key="2">
    <citation type="submission" date="2015-07" db="EMBL/GenBank/DDBJ databases">
        <title>Contrasting host-pathogen interactions and genome evolution in two generalist and specialist microsporidian pathogens of mosquitoes.</title>
        <authorList>
            <consortium name="The Broad Institute Genomics Platform"/>
            <consortium name="The Broad Institute Genome Sequencing Center for Infectious Disease"/>
            <person name="Cuomo C.A."/>
            <person name="Sanscrainte N.D."/>
            <person name="Goldberg J.M."/>
            <person name="Heiman D."/>
            <person name="Young S."/>
            <person name="Zeng Q."/>
            <person name="Becnel J.J."/>
            <person name="Birren B.W."/>
        </authorList>
    </citation>
    <scope>NUCLEOTIDE SEQUENCE [LARGE SCALE GENOMIC DNA]</scope>
    <source>
        <strain evidence="3">USNM 41457</strain>
    </source>
</reference>
<organism evidence="2 3">
    <name type="scientific">Edhazardia aedis (strain USNM 41457)</name>
    <name type="common">Microsporidian parasite</name>
    <dbReference type="NCBI Taxonomy" id="1003232"/>
    <lineage>
        <taxon>Eukaryota</taxon>
        <taxon>Fungi</taxon>
        <taxon>Fungi incertae sedis</taxon>
        <taxon>Microsporidia</taxon>
        <taxon>Edhazardia</taxon>
    </lineage>
</organism>
<gene>
    <name evidence="2" type="ORF">EDEG_02253</name>
</gene>
<dbReference type="Proteomes" id="UP000003163">
    <property type="component" value="Unassembled WGS sequence"/>
</dbReference>
<keyword evidence="1" id="KW-0472">Membrane</keyword>
<dbReference type="HOGENOM" id="CLU_2263689_0_0_1"/>
<dbReference type="EMBL" id="AFBI03000038">
    <property type="protein sequence ID" value="EJW03396.1"/>
    <property type="molecule type" value="Genomic_DNA"/>
</dbReference>
<keyword evidence="1" id="KW-0812">Transmembrane</keyword>
<evidence type="ECO:0000313" key="2">
    <source>
        <dbReference type="EMBL" id="EJW03396.1"/>
    </source>
</evidence>
<dbReference type="InParanoid" id="J9D6G8"/>
<sequence length="103" mass="12707">MVENLIFQVIFEFQELYIRNEYCSDLVFNSLCEVFWVIYKYTMNILTKFIVNQLFNQYQNYNIKCNLSLILLLSFELYFISIFIIGIAKIYLLQILRRRRKYK</sequence>
<keyword evidence="3" id="KW-1185">Reference proteome</keyword>
<evidence type="ECO:0008006" key="4">
    <source>
        <dbReference type="Google" id="ProtNLM"/>
    </source>
</evidence>
<comment type="caution">
    <text evidence="2">The sequence shown here is derived from an EMBL/GenBank/DDBJ whole genome shotgun (WGS) entry which is preliminary data.</text>
</comment>
<dbReference type="AlphaFoldDB" id="J9D6G8"/>